<dbReference type="PANTHER" id="PTHR43877:SF2">
    <property type="entry name" value="AMINOALKYLPHOSPHONATE N-ACETYLTRANSFERASE-RELATED"/>
    <property type="match status" value="1"/>
</dbReference>
<name>A0AA46YL04_9ACTN</name>
<dbReference type="Pfam" id="PF00583">
    <property type="entry name" value="Acetyltransf_1"/>
    <property type="match status" value="1"/>
</dbReference>
<dbReference type="GO" id="GO:0016747">
    <property type="term" value="F:acyltransferase activity, transferring groups other than amino-acyl groups"/>
    <property type="evidence" value="ECO:0007669"/>
    <property type="project" value="InterPro"/>
</dbReference>
<dbReference type="SUPFAM" id="SSF55729">
    <property type="entry name" value="Acyl-CoA N-acyltransferases (Nat)"/>
    <property type="match status" value="1"/>
</dbReference>
<evidence type="ECO:0000313" key="5">
    <source>
        <dbReference type="Proteomes" id="UP001164390"/>
    </source>
</evidence>
<protein>
    <submittedName>
        <fullName evidence="4">GNAT family N-acetyltransferase</fullName>
    </submittedName>
</protein>
<keyword evidence="5" id="KW-1185">Reference proteome</keyword>
<dbReference type="RefSeq" id="WP_271634875.1">
    <property type="nucleotide sequence ID" value="NZ_CP094970.1"/>
</dbReference>
<dbReference type="Proteomes" id="UP001164390">
    <property type="component" value="Chromosome"/>
</dbReference>
<sequence length="167" mass="18423">MIELRLAKPAEYEQAGQVTVAGYEADGFVNGPDGTEDHYAPQLLDAAKRAGEAELVVAVDESDMVLGTVTWCPVDSPWRELAVRPDQGEFRMLSVLPAARRQGIARALVEWCLERARADGLNEIVLCSLVVMKAAHTLYGSFGFQRAPELDWEPIPGVLLWGFRLKL</sequence>
<reference evidence="4" key="1">
    <citation type="submission" date="2022-01" db="EMBL/GenBank/DDBJ databases">
        <title>Nocardioidaceae gen. sp. A5X3R13.</title>
        <authorList>
            <person name="Lopez Marin M.A."/>
            <person name="Uhlik O."/>
        </authorList>
    </citation>
    <scope>NUCLEOTIDE SEQUENCE</scope>
    <source>
        <strain evidence="4">A5X3R13</strain>
    </source>
</reference>
<gene>
    <name evidence="4" type="ORF">L0C25_02855</name>
</gene>
<accession>A0AA46YL04</accession>
<keyword evidence="2" id="KW-0012">Acyltransferase</keyword>
<dbReference type="Gene3D" id="3.40.630.30">
    <property type="match status" value="1"/>
</dbReference>
<keyword evidence="1" id="KW-0808">Transferase</keyword>
<dbReference type="AlphaFoldDB" id="A0AA46YL04"/>
<organism evidence="4 5">
    <name type="scientific">Solicola gregarius</name>
    <dbReference type="NCBI Taxonomy" id="2908642"/>
    <lineage>
        <taxon>Bacteria</taxon>
        <taxon>Bacillati</taxon>
        <taxon>Actinomycetota</taxon>
        <taxon>Actinomycetes</taxon>
        <taxon>Propionibacteriales</taxon>
        <taxon>Nocardioidaceae</taxon>
        <taxon>Solicola</taxon>
    </lineage>
</organism>
<dbReference type="PANTHER" id="PTHR43877">
    <property type="entry name" value="AMINOALKYLPHOSPHONATE N-ACETYLTRANSFERASE-RELATED-RELATED"/>
    <property type="match status" value="1"/>
</dbReference>
<evidence type="ECO:0000256" key="2">
    <source>
        <dbReference type="ARBA" id="ARBA00023315"/>
    </source>
</evidence>
<dbReference type="EMBL" id="CP094970">
    <property type="protein sequence ID" value="UYM06027.1"/>
    <property type="molecule type" value="Genomic_DNA"/>
</dbReference>
<evidence type="ECO:0000259" key="3">
    <source>
        <dbReference type="PROSITE" id="PS51186"/>
    </source>
</evidence>
<dbReference type="InterPro" id="IPR016181">
    <property type="entry name" value="Acyl_CoA_acyltransferase"/>
</dbReference>
<dbReference type="KEGG" id="sgrg:L0C25_02855"/>
<feature type="domain" description="N-acetyltransferase" evidence="3">
    <location>
        <begin position="2"/>
        <end position="166"/>
    </location>
</feature>
<dbReference type="InterPro" id="IPR000182">
    <property type="entry name" value="GNAT_dom"/>
</dbReference>
<proteinExistence type="predicted"/>
<dbReference type="CDD" id="cd04301">
    <property type="entry name" value="NAT_SF"/>
    <property type="match status" value="1"/>
</dbReference>
<dbReference type="PROSITE" id="PS51186">
    <property type="entry name" value="GNAT"/>
    <property type="match status" value="1"/>
</dbReference>
<evidence type="ECO:0000313" key="4">
    <source>
        <dbReference type="EMBL" id="UYM06027.1"/>
    </source>
</evidence>
<dbReference type="InterPro" id="IPR050832">
    <property type="entry name" value="Bact_Acetyltransf"/>
</dbReference>
<evidence type="ECO:0000256" key="1">
    <source>
        <dbReference type="ARBA" id="ARBA00022679"/>
    </source>
</evidence>